<protein>
    <submittedName>
        <fullName evidence="8">Type II secretion system F family protein</fullName>
    </submittedName>
</protein>
<evidence type="ECO:0000256" key="2">
    <source>
        <dbReference type="ARBA" id="ARBA00022475"/>
    </source>
</evidence>
<evidence type="ECO:0000259" key="7">
    <source>
        <dbReference type="Pfam" id="PF00482"/>
    </source>
</evidence>
<feature type="domain" description="Type II secretion system protein GspF" evidence="7">
    <location>
        <begin position="113"/>
        <end position="238"/>
    </location>
</feature>
<sequence length="291" mass="31033">MTALFAGLCGVLLVGGLLALVHGFRRTPVTRSRRAPESPAATWARITRRPPGRRGRRRDLFLAIGLVVGVLAYLVTGWAVLVVVVPVAVGLVPYLLGDPPNNEIDMLSALDRWIRGMAATIQTGHSITDALRASARNAPPLLEESVRRLAARIGHRWSVPEAVAAMADELDTPDADAVLAALGLAAGRGGTGATATLNALTDSITDRLRALRDIEAERAKPRVVVRQVTIISLVVLGLAFLAGREFFAPYATPIGQIILVALIAAYFASLFAMRRLTAPPRRQRILQGAAA</sequence>
<dbReference type="EMBL" id="CP154795">
    <property type="protein sequence ID" value="XAN09119.1"/>
    <property type="molecule type" value="Genomic_DNA"/>
</dbReference>
<evidence type="ECO:0000313" key="8">
    <source>
        <dbReference type="EMBL" id="XAN09119.1"/>
    </source>
</evidence>
<dbReference type="RefSeq" id="WP_425310562.1">
    <property type="nucleotide sequence ID" value="NZ_CP154795.1"/>
</dbReference>
<dbReference type="Pfam" id="PF00482">
    <property type="entry name" value="T2SSF"/>
    <property type="match status" value="1"/>
</dbReference>
<keyword evidence="5 6" id="KW-0472">Membrane</keyword>
<dbReference type="InterPro" id="IPR018076">
    <property type="entry name" value="T2SS_GspF_dom"/>
</dbReference>
<accession>A0ABZ3FSP2</accession>
<feature type="transmembrane region" description="Helical" evidence="6">
    <location>
        <begin position="254"/>
        <end position="273"/>
    </location>
</feature>
<evidence type="ECO:0000256" key="6">
    <source>
        <dbReference type="SAM" id="Phobius"/>
    </source>
</evidence>
<name>A0ABZ3FSP2_9ACTN</name>
<evidence type="ECO:0000256" key="3">
    <source>
        <dbReference type="ARBA" id="ARBA00022692"/>
    </source>
</evidence>
<evidence type="ECO:0000256" key="4">
    <source>
        <dbReference type="ARBA" id="ARBA00022989"/>
    </source>
</evidence>
<gene>
    <name evidence="8" type="ORF">AADG42_17955</name>
</gene>
<evidence type="ECO:0000256" key="1">
    <source>
        <dbReference type="ARBA" id="ARBA00004651"/>
    </source>
</evidence>
<feature type="transmembrane region" description="Helical" evidence="6">
    <location>
        <begin position="60"/>
        <end position="92"/>
    </location>
</feature>
<keyword evidence="2" id="KW-1003">Cell membrane</keyword>
<reference evidence="8 9" key="1">
    <citation type="submission" date="2024-04" db="EMBL/GenBank/DDBJ databases">
        <title>Isolation of an actinomycete strain from pig manure.</title>
        <authorList>
            <person name="Gong T."/>
            <person name="Yu Z."/>
            <person name="An M."/>
            <person name="Wei C."/>
            <person name="Yang W."/>
            <person name="Liu L."/>
        </authorList>
    </citation>
    <scope>NUCLEOTIDE SEQUENCE [LARGE SCALE GENOMIC DNA]</scope>
    <source>
        <strain evidence="8 9">ZF39</strain>
    </source>
</reference>
<dbReference type="PANTHER" id="PTHR35007">
    <property type="entry name" value="INTEGRAL MEMBRANE PROTEIN-RELATED"/>
    <property type="match status" value="1"/>
</dbReference>
<comment type="subcellular location">
    <subcellularLocation>
        <location evidence="1">Cell membrane</location>
        <topology evidence="1">Multi-pass membrane protein</topology>
    </subcellularLocation>
</comment>
<organism evidence="8 9">
    <name type="scientific">Ammonicoccus fulvus</name>
    <dbReference type="NCBI Taxonomy" id="3138240"/>
    <lineage>
        <taxon>Bacteria</taxon>
        <taxon>Bacillati</taxon>
        <taxon>Actinomycetota</taxon>
        <taxon>Actinomycetes</taxon>
        <taxon>Propionibacteriales</taxon>
        <taxon>Propionibacteriaceae</taxon>
        <taxon>Ammonicoccus</taxon>
    </lineage>
</organism>
<feature type="transmembrane region" description="Helical" evidence="6">
    <location>
        <begin position="223"/>
        <end position="242"/>
    </location>
</feature>
<proteinExistence type="predicted"/>
<keyword evidence="3 6" id="KW-0812">Transmembrane</keyword>
<dbReference type="PANTHER" id="PTHR35007:SF3">
    <property type="entry name" value="POSSIBLE CONSERVED ALANINE RICH MEMBRANE PROTEIN"/>
    <property type="match status" value="1"/>
</dbReference>
<keyword evidence="4 6" id="KW-1133">Transmembrane helix</keyword>
<keyword evidence="9" id="KW-1185">Reference proteome</keyword>
<evidence type="ECO:0000256" key="5">
    <source>
        <dbReference type="ARBA" id="ARBA00023136"/>
    </source>
</evidence>
<evidence type="ECO:0000313" key="9">
    <source>
        <dbReference type="Proteomes" id="UP001442841"/>
    </source>
</evidence>
<dbReference type="Proteomes" id="UP001442841">
    <property type="component" value="Chromosome"/>
</dbReference>